<evidence type="ECO:0000259" key="1">
    <source>
        <dbReference type="Pfam" id="PF14737"/>
    </source>
</evidence>
<dbReference type="HOGENOM" id="CLU_018400_3_0_1"/>
<gene>
    <name evidence="2" type="ORF">TRIATDRAFT_46470</name>
</gene>
<evidence type="ECO:0000313" key="3">
    <source>
        <dbReference type="Proteomes" id="UP000005426"/>
    </source>
</evidence>
<dbReference type="OMA" id="HKLDCKS"/>
<dbReference type="Proteomes" id="UP000005426">
    <property type="component" value="Unassembled WGS sequence"/>
</dbReference>
<feature type="non-terminal residue" evidence="2">
    <location>
        <position position="1"/>
    </location>
</feature>
<proteinExistence type="predicted"/>
<dbReference type="EMBL" id="ABDG02000021">
    <property type="protein sequence ID" value="EHK47212.1"/>
    <property type="molecule type" value="Genomic_DNA"/>
</dbReference>
<accession>G9NQ63</accession>
<sequence length="529" mass="60020">YCGRDCQVQHWGEHKKYCKSPLMKAGWKPEWATTGRTPEFVGDSGPSQVVFGGNKYLWGNVPAIDVLQLAKNEGSTYDQDVHLLFAASGDLRNVVKTVASIPEAFQKSVSIVLNDRDPEIVIRNAVLLLVSLTAEETKEAVDCMIHILYSAFIQENHLSILQGRIRVLVADVVQKIVDKPVKSLQAKAWSFGSRNLRLVLTKEIWCQLLERLNVPISLTSQKAHDVRTAITLAPSRKDYRERRYMCLLPAHRLSQERYRTDGLLLPFGASRAQFVIPNPTLFESNQSWPLKDSSDPLEGWNIFDILNKTPRAAPSDVYGKLYFYLQHAFKAFIEKSISLSASFQLFNVDAEDLSKHLERGTFSRIEVSNICDAGYLGCARTLFFMGPLLQKQSTNPHATLIMLFMNAIEENLTPADQAAAFRRSMPQVVKYLPRPVSRTNPYDPCYLKYMLAADLFRDNDGLFNKYMTTWGFEECGELANMAMKKNTVVEKWPMRLKKKAGQPGAQEEFDLLFGSGHGNERYVEWQTVE</sequence>
<dbReference type="AlphaFoldDB" id="G9NQ63"/>
<dbReference type="STRING" id="452589.G9NQ63"/>
<dbReference type="eggNOG" id="ENOG502S2D3">
    <property type="taxonomic scope" value="Eukaryota"/>
</dbReference>
<comment type="caution">
    <text evidence="2">The sequence shown here is derived from an EMBL/GenBank/DDBJ whole genome shotgun (WGS) entry which is preliminary data.</text>
</comment>
<feature type="domain" description="DUF4470" evidence="1">
    <location>
        <begin position="57"/>
        <end position="153"/>
    </location>
</feature>
<dbReference type="InterPro" id="IPR027974">
    <property type="entry name" value="DUF4470"/>
</dbReference>
<dbReference type="Pfam" id="PF14737">
    <property type="entry name" value="DUF4470"/>
    <property type="match status" value="1"/>
</dbReference>
<dbReference type="OrthoDB" id="5282002at2759"/>
<reference evidence="2 3" key="1">
    <citation type="journal article" date="2011" name="Genome Biol.">
        <title>Comparative genome sequence analysis underscores mycoparasitism as the ancestral life style of Trichoderma.</title>
        <authorList>
            <person name="Kubicek C.P."/>
            <person name="Herrera-Estrella A."/>
            <person name="Seidl-Seiboth V."/>
            <person name="Martinez D.A."/>
            <person name="Druzhinina I.S."/>
            <person name="Thon M."/>
            <person name="Zeilinger S."/>
            <person name="Casas-Flores S."/>
            <person name="Horwitz B.A."/>
            <person name="Mukherjee P.K."/>
            <person name="Mukherjee M."/>
            <person name="Kredics L."/>
            <person name="Alcaraz L.D."/>
            <person name="Aerts A."/>
            <person name="Antal Z."/>
            <person name="Atanasova L."/>
            <person name="Cervantes-Badillo M.G."/>
            <person name="Challacombe J."/>
            <person name="Chertkov O."/>
            <person name="McCluskey K."/>
            <person name="Coulpier F."/>
            <person name="Deshpande N."/>
            <person name="von Doehren H."/>
            <person name="Ebbole D.J."/>
            <person name="Esquivel-Naranjo E.U."/>
            <person name="Fekete E."/>
            <person name="Flipphi M."/>
            <person name="Glaser F."/>
            <person name="Gomez-Rodriguez E.Y."/>
            <person name="Gruber S."/>
            <person name="Han C."/>
            <person name="Henrissat B."/>
            <person name="Hermosa R."/>
            <person name="Hernandez-Onate M."/>
            <person name="Karaffa L."/>
            <person name="Kosti I."/>
            <person name="Le Crom S."/>
            <person name="Lindquist E."/>
            <person name="Lucas S."/>
            <person name="Luebeck M."/>
            <person name="Luebeck P.S."/>
            <person name="Margeot A."/>
            <person name="Metz B."/>
            <person name="Misra M."/>
            <person name="Nevalainen H."/>
            <person name="Omann M."/>
            <person name="Packer N."/>
            <person name="Perrone G."/>
            <person name="Uresti-Rivera E.E."/>
            <person name="Salamov A."/>
            <person name="Schmoll M."/>
            <person name="Seiboth B."/>
            <person name="Shapiro H."/>
            <person name="Sukno S."/>
            <person name="Tamayo-Ramos J.A."/>
            <person name="Tisch D."/>
            <person name="Wiest A."/>
            <person name="Wilkinson H.H."/>
            <person name="Zhang M."/>
            <person name="Coutinho P.M."/>
            <person name="Kenerley C.M."/>
            <person name="Monte E."/>
            <person name="Baker S.E."/>
            <person name="Grigoriev I.V."/>
        </authorList>
    </citation>
    <scope>NUCLEOTIDE SEQUENCE [LARGE SCALE GENOMIC DNA]</scope>
    <source>
        <strain evidence="3">ATCC 20476 / IMI 206040</strain>
    </source>
</reference>
<name>G9NQ63_HYPAI</name>
<evidence type="ECO:0000313" key="2">
    <source>
        <dbReference type="EMBL" id="EHK47212.1"/>
    </source>
</evidence>
<protein>
    <recommendedName>
        <fullName evidence="1">DUF4470 domain-containing protein</fullName>
    </recommendedName>
</protein>
<keyword evidence="3" id="KW-1185">Reference proteome</keyword>
<organism evidence="2 3">
    <name type="scientific">Hypocrea atroviridis (strain ATCC 20476 / IMI 206040)</name>
    <name type="common">Trichoderma atroviride</name>
    <dbReference type="NCBI Taxonomy" id="452589"/>
    <lineage>
        <taxon>Eukaryota</taxon>
        <taxon>Fungi</taxon>
        <taxon>Dikarya</taxon>
        <taxon>Ascomycota</taxon>
        <taxon>Pezizomycotina</taxon>
        <taxon>Sordariomycetes</taxon>
        <taxon>Hypocreomycetidae</taxon>
        <taxon>Hypocreales</taxon>
        <taxon>Hypocreaceae</taxon>
        <taxon>Trichoderma</taxon>
    </lineage>
</organism>